<sequence>MLSVGEAVYGFDDNSYLNRQGEDAFVYGVHGKLLVATVGSETIRYTYEGLAEELQGGSDRDHPRNMLAPLLPTAVIAPSGEATAYLYDENGLLVGLEQGDRRYSMITDAVGTPQLVVGLDGAIVKQLQYDGFGVKLLDTNPDFSVAIGFGSGLEDEGNGLVRLGQNWPLDGAGPVVVPGRPGQPGTTTIRCYEIPEACSASGPALMQQQGAASKCASPPKECPFATTGLGAEAGVELNQFQDI</sequence>
<evidence type="ECO:0000256" key="3">
    <source>
        <dbReference type="ARBA" id="ARBA00023157"/>
    </source>
</evidence>
<name>A0A1G9KL76_9BACL</name>
<proteinExistence type="predicted"/>
<dbReference type="InterPro" id="IPR056823">
    <property type="entry name" value="TEN-like_YD-shell"/>
</dbReference>
<keyword evidence="1" id="KW-0245">EGF-like domain</keyword>
<dbReference type="Gene3D" id="2.180.10.10">
    <property type="entry name" value="RHS repeat-associated core"/>
    <property type="match status" value="1"/>
</dbReference>
<keyword evidence="2" id="KW-0677">Repeat</keyword>
<accession>A0A1G9KL76</accession>
<dbReference type="PANTHER" id="PTHR11219:SF69">
    <property type="entry name" value="TENEURIN-A"/>
    <property type="match status" value="1"/>
</dbReference>
<feature type="domain" description="Teneurin-like YD-shell" evidence="4">
    <location>
        <begin position="2"/>
        <end position="166"/>
    </location>
</feature>
<reference evidence="5 6" key="1">
    <citation type="submission" date="2016-10" db="EMBL/GenBank/DDBJ databases">
        <authorList>
            <person name="de Groot N.N."/>
        </authorList>
    </citation>
    <scope>NUCLEOTIDE SEQUENCE [LARGE SCALE GENOMIC DNA]</scope>
    <source>
        <strain evidence="5 6">CGMCC 1.10239</strain>
    </source>
</reference>
<evidence type="ECO:0000259" key="4">
    <source>
        <dbReference type="Pfam" id="PF25023"/>
    </source>
</evidence>
<dbReference type="PANTHER" id="PTHR11219">
    <property type="entry name" value="TENEURIN AND N-ACETYLGLUCOSAMINE-1-PHOSPHODIESTER ALPHA-N-ACETYLGLUCOSAMINIDASE"/>
    <property type="match status" value="1"/>
</dbReference>
<organism evidence="5 6">
    <name type="scientific">Paenibacillus jilunlii</name>
    <dbReference type="NCBI Taxonomy" id="682956"/>
    <lineage>
        <taxon>Bacteria</taxon>
        <taxon>Bacillati</taxon>
        <taxon>Bacillota</taxon>
        <taxon>Bacilli</taxon>
        <taxon>Bacillales</taxon>
        <taxon>Paenibacillaceae</taxon>
        <taxon>Paenibacillus</taxon>
    </lineage>
</organism>
<dbReference type="AlphaFoldDB" id="A0A1G9KL76"/>
<keyword evidence="3" id="KW-1015">Disulfide bond</keyword>
<dbReference type="Proteomes" id="UP000182783">
    <property type="component" value="Unassembled WGS sequence"/>
</dbReference>
<dbReference type="InterPro" id="IPR051216">
    <property type="entry name" value="Teneurin"/>
</dbReference>
<evidence type="ECO:0000256" key="1">
    <source>
        <dbReference type="ARBA" id="ARBA00022536"/>
    </source>
</evidence>
<dbReference type="EMBL" id="FNGM01000003">
    <property type="protein sequence ID" value="SDL50538.1"/>
    <property type="molecule type" value="Genomic_DNA"/>
</dbReference>
<evidence type="ECO:0000313" key="6">
    <source>
        <dbReference type="Proteomes" id="UP000182783"/>
    </source>
</evidence>
<dbReference type="OrthoDB" id="41445at2"/>
<dbReference type="Pfam" id="PF25023">
    <property type="entry name" value="TEN_YD-shell"/>
    <property type="match status" value="1"/>
</dbReference>
<gene>
    <name evidence="5" type="ORF">SAMN05216191_103313</name>
</gene>
<evidence type="ECO:0000256" key="2">
    <source>
        <dbReference type="ARBA" id="ARBA00022737"/>
    </source>
</evidence>
<protein>
    <submittedName>
        <fullName evidence="5">YD repeat-containing protein</fullName>
    </submittedName>
</protein>
<evidence type="ECO:0000313" key="5">
    <source>
        <dbReference type="EMBL" id="SDL50538.1"/>
    </source>
</evidence>